<keyword evidence="5" id="KW-0378">Hydrolase</keyword>
<evidence type="ECO:0000256" key="2">
    <source>
        <dbReference type="ARBA" id="ARBA00022490"/>
    </source>
</evidence>
<dbReference type="GO" id="GO:0043737">
    <property type="term" value="F:deoxyribonuclease V activity"/>
    <property type="evidence" value="ECO:0007669"/>
    <property type="project" value="TreeGrafter"/>
</dbReference>
<evidence type="ECO:0000256" key="3">
    <source>
        <dbReference type="ARBA" id="ARBA00022722"/>
    </source>
</evidence>
<dbReference type="CDD" id="cd06559">
    <property type="entry name" value="Endonuclease_V"/>
    <property type="match status" value="1"/>
</dbReference>
<comment type="subcellular location">
    <subcellularLocation>
        <location evidence="1">Cytoplasm</location>
    </subcellularLocation>
</comment>
<dbReference type="PANTHER" id="PTHR28511:SF1">
    <property type="entry name" value="ENDONUCLEASE V"/>
    <property type="match status" value="1"/>
</dbReference>
<dbReference type="Gene3D" id="3.30.2170.10">
    <property type="entry name" value="archaeoglobus fulgidus dsm 4304 superfamily"/>
    <property type="match status" value="1"/>
</dbReference>
<dbReference type="GO" id="GO:0003727">
    <property type="term" value="F:single-stranded RNA binding"/>
    <property type="evidence" value="ECO:0007669"/>
    <property type="project" value="TreeGrafter"/>
</dbReference>
<keyword evidence="2" id="KW-0963">Cytoplasm</keyword>
<reference evidence="6" key="1">
    <citation type="journal article" date="2014" name="Front. Microbiol.">
        <title>High frequency of phylogenetically diverse reductive dehalogenase-homologous genes in deep subseafloor sedimentary metagenomes.</title>
        <authorList>
            <person name="Kawai M."/>
            <person name="Futagami T."/>
            <person name="Toyoda A."/>
            <person name="Takaki Y."/>
            <person name="Nishi S."/>
            <person name="Hori S."/>
            <person name="Arai W."/>
            <person name="Tsubouchi T."/>
            <person name="Morono Y."/>
            <person name="Uchiyama I."/>
            <person name="Ito T."/>
            <person name="Fujiyama A."/>
            <person name="Inagaki F."/>
            <person name="Takami H."/>
        </authorList>
    </citation>
    <scope>NUCLEOTIDE SEQUENCE</scope>
    <source>
        <strain evidence="6">Expedition CK06-06</strain>
    </source>
</reference>
<protein>
    <recommendedName>
        <fullName evidence="7">Endonuclease V</fullName>
    </recommendedName>
</protein>
<feature type="non-terminal residue" evidence="6">
    <location>
        <position position="1"/>
    </location>
</feature>
<dbReference type="GO" id="GO:0016891">
    <property type="term" value="F:RNA endonuclease activity producing 5'-phosphomonoesters, hydrolytic mechanism"/>
    <property type="evidence" value="ECO:0007669"/>
    <property type="project" value="TreeGrafter"/>
</dbReference>
<keyword evidence="3" id="KW-0540">Nuclease</keyword>
<gene>
    <name evidence="6" type="ORF">S01H4_55538</name>
</gene>
<name>X1EEH7_9ZZZZ</name>
<dbReference type="PANTHER" id="PTHR28511">
    <property type="entry name" value="ENDONUCLEASE V"/>
    <property type="match status" value="1"/>
</dbReference>
<keyword evidence="4" id="KW-0255">Endonuclease</keyword>
<evidence type="ECO:0000256" key="1">
    <source>
        <dbReference type="ARBA" id="ARBA00004496"/>
    </source>
</evidence>
<comment type="caution">
    <text evidence="6">The sequence shown here is derived from an EMBL/GenBank/DDBJ whole genome shotgun (WGS) entry which is preliminary data.</text>
</comment>
<sequence>GPVIERCFGQIENIPDLAFFDGHGYSHPRRLGLASHMGIILNLPSIGCAKKKLCGQYDDLSLDKEKGSYCYITDSDEIIGAAVRTRYDTKPVFVSVGNKICLESAIRYTLSVSKFRIPEPTRLAHNYLNSKSFFVP</sequence>
<dbReference type="Pfam" id="PF04493">
    <property type="entry name" value="Endonuclease_5"/>
    <property type="match status" value="1"/>
</dbReference>
<dbReference type="GO" id="GO:0006281">
    <property type="term" value="P:DNA repair"/>
    <property type="evidence" value="ECO:0007669"/>
    <property type="project" value="InterPro"/>
</dbReference>
<dbReference type="GO" id="GO:0005737">
    <property type="term" value="C:cytoplasm"/>
    <property type="evidence" value="ECO:0007669"/>
    <property type="project" value="UniProtKB-SubCell"/>
</dbReference>
<dbReference type="AlphaFoldDB" id="X1EEH7"/>
<proteinExistence type="predicted"/>
<evidence type="ECO:0000313" key="6">
    <source>
        <dbReference type="EMBL" id="GAH07078.1"/>
    </source>
</evidence>
<accession>X1EEH7</accession>
<dbReference type="InterPro" id="IPR007581">
    <property type="entry name" value="Endonuclease-V"/>
</dbReference>
<organism evidence="6">
    <name type="scientific">marine sediment metagenome</name>
    <dbReference type="NCBI Taxonomy" id="412755"/>
    <lineage>
        <taxon>unclassified sequences</taxon>
        <taxon>metagenomes</taxon>
        <taxon>ecological metagenomes</taxon>
    </lineage>
</organism>
<evidence type="ECO:0000256" key="4">
    <source>
        <dbReference type="ARBA" id="ARBA00022759"/>
    </source>
</evidence>
<evidence type="ECO:0008006" key="7">
    <source>
        <dbReference type="Google" id="ProtNLM"/>
    </source>
</evidence>
<dbReference type="EMBL" id="BART01032062">
    <property type="protein sequence ID" value="GAH07078.1"/>
    <property type="molecule type" value="Genomic_DNA"/>
</dbReference>
<evidence type="ECO:0000256" key="5">
    <source>
        <dbReference type="ARBA" id="ARBA00022801"/>
    </source>
</evidence>